<dbReference type="SMART" id="SM00212">
    <property type="entry name" value="UBCc"/>
    <property type="match status" value="1"/>
</dbReference>
<feature type="compositionally biased region" description="Polar residues" evidence="2">
    <location>
        <begin position="565"/>
        <end position="579"/>
    </location>
</feature>
<name>A0ABR1STZ2_9PEZI</name>
<keyword evidence="5" id="KW-1185">Reference proteome</keyword>
<dbReference type="InterPro" id="IPR016135">
    <property type="entry name" value="UBQ-conjugating_enzyme/RWD"/>
</dbReference>
<accession>A0ABR1STZ2</accession>
<protein>
    <submittedName>
        <fullName evidence="4">Ubiquitin-conjugating enzyme E2-16 kDa</fullName>
    </submittedName>
</protein>
<feature type="region of interest" description="Disordered" evidence="2">
    <location>
        <begin position="644"/>
        <end position="663"/>
    </location>
</feature>
<dbReference type="InterPro" id="IPR029498">
    <property type="entry name" value="HeLo_dom"/>
</dbReference>
<dbReference type="Pfam" id="PF14479">
    <property type="entry name" value="HeLo"/>
    <property type="match status" value="1"/>
</dbReference>
<dbReference type="PROSITE" id="PS50127">
    <property type="entry name" value="UBC_2"/>
    <property type="match status" value="1"/>
</dbReference>
<reference evidence="4 5" key="1">
    <citation type="submission" date="2023-01" db="EMBL/GenBank/DDBJ databases">
        <title>Analysis of 21 Apiospora genomes using comparative genomics revels a genus with tremendous synthesis potential of carbohydrate active enzymes and secondary metabolites.</title>
        <authorList>
            <person name="Sorensen T."/>
        </authorList>
    </citation>
    <scope>NUCLEOTIDE SEQUENCE [LARGE SCALE GENOMIC DNA]</scope>
    <source>
        <strain evidence="4 5">CBS 20057</strain>
    </source>
</reference>
<dbReference type="Gene3D" id="1.20.120.1020">
    <property type="entry name" value="Prion-inhibition and propagation, HeLo domain"/>
    <property type="match status" value="1"/>
</dbReference>
<feature type="coiled-coil region" evidence="1">
    <location>
        <begin position="175"/>
        <end position="202"/>
    </location>
</feature>
<evidence type="ECO:0000256" key="1">
    <source>
        <dbReference type="SAM" id="Coils"/>
    </source>
</evidence>
<sequence>MAEVAGLALGVLGIAGLFTSCIENFDIIVRAKNFGEEFDLLCTQLSLLTIRLALWGETLGLMPPSSIRARRVPYNHAIDRHDIKPSIIASLHQLLNLLSKADVITERYALECTASSAQAYEQEVTQTPRGMLVLRDSFQKFKERIRKNQTQKSVWKVTRWSVHDYAQFETLVDNIRKLLDDLESITNALGVLERQRELLLQEVDSVSDAQSLSLLQEVGSSSSASIALRVVSETASVRLTIVGQMGLTALMDSTYGRRVRPQEAFREKDLSINQDRHDNPFDDGLLIGAPKHGSINMHESIPQHQRWMDTLLSTRPGVKHSLAFSPDSPDDTYYGKAIESFKGRDYQVSRETCYRVARGPRRNMPHVRRVYKELWNIRHAAIPFISAVPVGDALDRILACIEGPPGTPYHGGIFWLTVRMIDSQPPAMRFHTRIYHPNIDHTGKICADYMGWWYNNTVVEEEPTNTPYYAPQLGNYENELNLYSLGALLVALCGLLVSPNVEDPLVPEIAQTFVTDYDEYCRAARLYTQRYASASRPAEEDLVFLEDSYTTDGPTHYEVPEFKPKTNTITPSPRHTDTQDSTQTFEAHIASVTCKPIHERWAIDRDREWRRMPKPIYNSRWVGPWVSTNYREINFELEANPKTSLTKGKRRTDALSVSSKKPM</sequence>
<feature type="region of interest" description="Disordered" evidence="2">
    <location>
        <begin position="555"/>
        <end position="579"/>
    </location>
</feature>
<dbReference type="InterPro" id="IPR038305">
    <property type="entry name" value="HeLo_sf"/>
</dbReference>
<evidence type="ECO:0000313" key="5">
    <source>
        <dbReference type="Proteomes" id="UP001396898"/>
    </source>
</evidence>
<dbReference type="Proteomes" id="UP001396898">
    <property type="component" value="Unassembled WGS sequence"/>
</dbReference>
<dbReference type="EMBL" id="JAQQWI010000002">
    <property type="protein sequence ID" value="KAK8037800.1"/>
    <property type="molecule type" value="Genomic_DNA"/>
</dbReference>
<dbReference type="InterPro" id="IPR000608">
    <property type="entry name" value="UBC"/>
</dbReference>
<dbReference type="Pfam" id="PF00179">
    <property type="entry name" value="UQ_con"/>
    <property type="match status" value="1"/>
</dbReference>
<evidence type="ECO:0000313" key="4">
    <source>
        <dbReference type="EMBL" id="KAK8037800.1"/>
    </source>
</evidence>
<evidence type="ECO:0000259" key="3">
    <source>
        <dbReference type="PROSITE" id="PS50127"/>
    </source>
</evidence>
<comment type="caution">
    <text evidence="4">The sequence shown here is derived from an EMBL/GenBank/DDBJ whole genome shotgun (WGS) entry which is preliminary data.</text>
</comment>
<evidence type="ECO:0000256" key="2">
    <source>
        <dbReference type="SAM" id="MobiDB-lite"/>
    </source>
</evidence>
<dbReference type="Gene3D" id="3.10.110.10">
    <property type="entry name" value="Ubiquitin Conjugating Enzyme"/>
    <property type="match status" value="1"/>
</dbReference>
<feature type="domain" description="UBC core" evidence="3">
    <location>
        <begin position="365"/>
        <end position="533"/>
    </location>
</feature>
<organism evidence="4 5">
    <name type="scientific">Apiospora marii</name>
    <dbReference type="NCBI Taxonomy" id="335849"/>
    <lineage>
        <taxon>Eukaryota</taxon>
        <taxon>Fungi</taxon>
        <taxon>Dikarya</taxon>
        <taxon>Ascomycota</taxon>
        <taxon>Pezizomycotina</taxon>
        <taxon>Sordariomycetes</taxon>
        <taxon>Xylariomycetidae</taxon>
        <taxon>Amphisphaeriales</taxon>
        <taxon>Apiosporaceae</taxon>
        <taxon>Apiospora</taxon>
    </lineage>
</organism>
<gene>
    <name evidence="4" type="ORF">PG991_001146</name>
</gene>
<keyword evidence="1" id="KW-0175">Coiled coil</keyword>
<dbReference type="SUPFAM" id="SSF54495">
    <property type="entry name" value="UBC-like"/>
    <property type="match status" value="1"/>
</dbReference>
<dbReference type="PANTHER" id="PTHR24068">
    <property type="entry name" value="UBIQUITIN-CONJUGATING ENZYME E2"/>
    <property type="match status" value="1"/>
</dbReference>
<proteinExistence type="predicted"/>